<dbReference type="FunFam" id="3.90.550.10:FF:000051">
    <property type="entry name" value="Alpha-1,2-mannosyltransferase (Ktr4)"/>
    <property type="match status" value="1"/>
</dbReference>
<dbReference type="PIRSF" id="PIRSF018153">
    <property type="entry name" value="Glyco_trans_15"/>
    <property type="match status" value="1"/>
</dbReference>
<dbReference type="SUPFAM" id="SSF53448">
    <property type="entry name" value="Nucleotide-diphospho-sugar transferases"/>
    <property type="match status" value="1"/>
</dbReference>
<dbReference type="GO" id="GO:0000026">
    <property type="term" value="F:alpha-1,2-mannosyltransferase activity"/>
    <property type="evidence" value="ECO:0007669"/>
    <property type="project" value="TreeGrafter"/>
</dbReference>
<evidence type="ECO:0000313" key="7">
    <source>
        <dbReference type="EMBL" id="GMM36365.1"/>
    </source>
</evidence>
<keyword evidence="8" id="KW-1185">Reference proteome</keyword>
<keyword evidence="3" id="KW-0328">Glycosyltransferase</keyword>
<evidence type="ECO:0000256" key="4">
    <source>
        <dbReference type="ARBA" id="ARBA00022679"/>
    </source>
</evidence>
<evidence type="ECO:0000256" key="1">
    <source>
        <dbReference type="ARBA" id="ARBA00004606"/>
    </source>
</evidence>
<dbReference type="PANTHER" id="PTHR31121">
    <property type="entry name" value="ALPHA-1,2 MANNOSYLTRANSFERASE KTR1"/>
    <property type="match status" value="1"/>
</dbReference>
<keyword evidence="5" id="KW-0735">Signal-anchor</keyword>
<evidence type="ECO:0000256" key="6">
    <source>
        <dbReference type="PIRSR" id="PIRSR018153-1"/>
    </source>
</evidence>
<sequence>MWSFSYRKTILCVISLAISSVLVLSLFYSRLSEDSSALQFINNQIKPKIQPAAAISTITSSQEPVIHNETIISSGSEILQVDITQVPDGQKVNGALVTLCRNSDLGEILKSINSLESKFNNKYHYDWVFLNDEDFSEEFQAEISKSTSGDVKFGVIPSSMWERPDDVDLAEFEKAKKIQSSHNVPYANLDSYRSMCRFESGFFYNHELLQDYEWYWRVEPDVKFFCDIDFDPFKYMIDNQKIYGTIIIPYEIADTIPTLWDTVKEFASTFSLSSKVFGTGDEKIDNALYLISENNGETYNNCHFWTNFEISNLNFYRSELYQKFFNYLDDKKGFWYERWGDAPIHSMAASLFLEKSQIHLFNSQFGYSHTTNTACPRDEVFRKEHNCDCGVRRDISFKTGYSCGKRYHDMQKIWYNSEWVSEW</sequence>
<name>A0AAV5QPX7_9ASCO</name>
<dbReference type="AlphaFoldDB" id="A0AAV5QPX7"/>
<evidence type="ECO:0000256" key="3">
    <source>
        <dbReference type="ARBA" id="ARBA00022676"/>
    </source>
</evidence>
<dbReference type="InterPro" id="IPR029044">
    <property type="entry name" value="Nucleotide-diphossugar_trans"/>
</dbReference>
<evidence type="ECO:0000256" key="5">
    <source>
        <dbReference type="ARBA" id="ARBA00022968"/>
    </source>
</evidence>
<keyword evidence="4" id="KW-0808">Transferase</keyword>
<comment type="similarity">
    <text evidence="2">Belongs to the glycosyltransferase 15 family.</text>
</comment>
<evidence type="ECO:0000313" key="8">
    <source>
        <dbReference type="Proteomes" id="UP001360560"/>
    </source>
</evidence>
<accession>A0AAV5QPX7</accession>
<dbReference type="GO" id="GO:0000032">
    <property type="term" value="P:cell wall mannoprotein biosynthetic process"/>
    <property type="evidence" value="ECO:0007669"/>
    <property type="project" value="TreeGrafter"/>
</dbReference>
<dbReference type="Gene3D" id="3.90.550.10">
    <property type="entry name" value="Spore Coat Polysaccharide Biosynthesis Protein SpsA, Chain A"/>
    <property type="match status" value="1"/>
</dbReference>
<dbReference type="GO" id="GO:0016020">
    <property type="term" value="C:membrane"/>
    <property type="evidence" value="ECO:0007669"/>
    <property type="project" value="UniProtKB-SubCell"/>
</dbReference>
<evidence type="ECO:0000256" key="2">
    <source>
        <dbReference type="ARBA" id="ARBA00007677"/>
    </source>
</evidence>
<feature type="active site" description="Nucleophile" evidence="6">
    <location>
        <position position="309"/>
    </location>
</feature>
<dbReference type="PANTHER" id="PTHR31121:SF6">
    <property type="entry name" value="ALPHA-1,2 MANNOSYLTRANSFERASE KTR1"/>
    <property type="match status" value="1"/>
</dbReference>
<gene>
    <name evidence="7" type="ORF">DASC09_036900</name>
</gene>
<comment type="subcellular location">
    <subcellularLocation>
        <location evidence="1">Membrane</location>
        <topology evidence="1">Single-pass type II membrane protein</topology>
    </subcellularLocation>
</comment>
<dbReference type="GO" id="GO:0005794">
    <property type="term" value="C:Golgi apparatus"/>
    <property type="evidence" value="ECO:0007669"/>
    <property type="project" value="TreeGrafter"/>
</dbReference>
<reference evidence="7 8" key="1">
    <citation type="journal article" date="2023" name="Elife">
        <title>Identification of key yeast species and microbe-microbe interactions impacting larval growth of Drosophila in the wild.</title>
        <authorList>
            <person name="Mure A."/>
            <person name="Sugiura Y."/>
            <person name="Maeda R."/>
            <person name="Honda K."/>
            <person name="Sakurai N."/>
            <person name="Takahashi Y."/>
            <person name="Watada M."/>
            <person name="Katoh T."/>
            <person name="Gotoh A."/>
            <person name="Gotoh Y."/>
            <person name="Taniguchi I."/>
            <person name="Nakamura K."/>
            <person name="Hayashi T."/>
            <person name="Katayama T."/>
            <person name="Uemura T."/>
            <person name="Hattori Y."/>
        </authorList>
    </citation>
    <scope>NUCLEOTIDE SEQUENCE [LARGE SCALE GENOMIC DNA]</scope>
    <source>
        <strain evidence="7 8">SC-9</strain>
    </source>
</reference>
<dbReference type="RefSeq" id="XP_064853361.1">
    <property type="nucleotide sequence ID" value="XM_064997289.1"/>
</dbReference>
<dbReference type="Proteomes" id="UP001360560">
    <property type="component" value="Unassembled WGS sequence"/>
</dbReference>
<comment type="caution">
    <text evidence="7">The sequence shown here is derived from an EMBL/GenBank/DDBJ whole genome shotgun (WGS) entry which is preliminary data.</text>
</comment>
<protein>
    <submittedName>
        <fullName evidence="7">Uncharacterized protein</fullName>
    </submittedName>
</protein>
<dbReference type="GeneID" id="90074340"/>
<dbReference type="Pfam" id="PF01793">
    <property type="entry name" value="Glyco_transf_15"/>
    <property type="match status" value="1"/>
</dbReference>
<keyword evidence="5" id="KW-0812">Transmembrane</keyword>
<dbReference type="InterPro" id="IPR002685">
    <property type="entry name" value="Glyco_trans_15"/>
</dbReference>
<organism evidence="7 8">
    <name type="scientific">Saccharomycopsis crataegensis</name>
    <dbReference type="NCBI Taxonomy" id="43959"/>
    <lineage>
        <taxon>Eukaryota</taxon>
        <taxon>Fungi</taxon>
        <taxon>Dikarya</taxon>
        <taxon>Ascomycota</taxon>
        <taxon>Saccharomycotina</taxon>
        <taxon>Saccharomycetes</taxon>
        <taxon>Saccharomycopsidaceae</taxon>
        <taxon>Saccharomycopsis</taxon>
    </lineage>
</organism>
<dbReference type="EMBL" id="BTFZ01000011">
    <property type="protein sequence ID" value="GMM36365.1"/>
    <property type="molecule type" value="Genomic_DNA"/>
</dbReference>
<proteinExistence type="inferred from homology"/>
<dbReference type="GO" id="GO:0006487">
    <property type="term" value="P:protein N-linked glycosylation"/>
    <property type="evidence" value="ECO:0007669"/>
    <property type="project" value="TreeGrafter"/>
</dbReference>